<organism evidence="1 2">
    <name type="scientific">Psilocybe cf. subviscida</name>
    <dbReference type="NCBI Taxonomy" id="2480587"/>
    <lineage>
        <taxon>Eukaryota</taxon>
        <taxon>Fungi</taxon>
        <taxon>Dikarya</taxon>
        <taxon>Basidiomycota</taxon>
        <taxon>Agaricomycotina</taxon>
        <taxon>Agaricomycetes</taxon>
        <taxon>Agaricomycetidae</taxon>
        <taxon>Agaricales</taxon>
        <taxon>Agaricineae</taxon>
        <taxon>Strophariaceae</taxon>
        <taxon>Psilocybe</taxon>
    </lineage>
</organism>
<evidence type="ECO:0000313" key="2">
    <source>
        <dbReference type="Proteomes" id="UP000567179"/>
    </source>
</evidence>
<gene>
    <name evidence="1" type="ORF">D9619_009300</name>
</gene>
<dbReference type="AlphaFoldDB" id="A0A8H5BU53"/>
<dbReference type="EMBL" id="JAACJJ010000002">
    <property type="protein sequence ID" value="KAF5329271.1"/>
    <property type="molecule type" value="Genomic_DNA"/>
</dbReference>
<evidence type="ECO:0000313" key="1">
    <source>
        <dbReference type="EMBL" id="KAF5329271.1"/>
    </source>
</evidence>
<reference evidence="1 2" key="1">
    <citation type="journal article" date="2020" name="ISME J.">
        <title>Uncovering the hidden diversity of litter-decomposition mechanisms in mushroom-forming fungi.</title>
        <authorList>
            <person name="Floudas D."/>
            <person name="Bentzer J."/>
            <person name="Ahren D."/>
            <person name="Johansson T."/>
            <person name="Persson P."/>
            <person name="Tunlid A."/>
        </authorList>
    </citation>
    <scope>NUCLEOTIDE SEQUENCE [LARGE SCALE GENOMIC DNA]</scope>
    <source>
        <strain evidence="1 2">CBS 101986</strain>
    </source>
</reference>
<accession>A0A8H5BU53</accession>
<keyword evidence="2" id="KW-1185">Reference proteome</keyword>
<dbReference type="Proteomes" id="UP000567179">
    <property type="component" value="Unassembled WGS sequence"/>
</dbReference>
<sequence>MDSFSDFVDFDFSQFEGLEIIAPSPSESRMDSEQDEMKQLADADQRINEIGGYCNQSSGMPSALNTVGRALTLLRHGSATIPADLINSFHSHNPSLSLCLHLCFSDAAPKRSTLRGTGIPRTLQHS</sequence>
<name>A0A8H5BU53_9AGAR</name>
<comment type="caution">
    <text evidence="1">The sequence shown here is derived from an EMBL/GenBank/DDBJ whole genome shotgun (WGS) entry which is preliminary data.</text>
</comment>
<protein>
    <submittedName>
        <fullName evidence="1">Uncharacterized protein</fullName>
    </submittedName>
</protein>
<proteinExistence type="predicted"/>